<proteinExistence type="predicted"/>
<gene>
    <name evidence="1" type="ORF">UFOVP203_36</name>
</gene>
<evidence type="ECO:0000313" key="1">
    <source>
        <dbReference type="EMBL" id="CAB5217969.1"/>
    </source>
</evidence>
<reference evidence="1" key="1">
    <citation type="submission" date="2020-05" db="EMBL/GenBank/DDBJ databases">
        <authorList>
            <person name="Chiriac C."/>
            <person name="Salcher M."/>
            <person name="Ghai R."/>
            <person name="Kavagutti S V."/>
        </authorList>
    </citation>
    <scope>NUCLEOTIDE SEQUENCE</scope>
</reference>
<name>A0A6J7WIU1_9CAUD</name>
<organism evidence="1">
    <name type="scientific">uncultured Caudovirales phage</name>
    <dbReference type="NCBI Taxonomy" id="2100421"/>
    <lineage>
        <taxon>Viruses</taxon>
        <taxon>Duplodnaviria</taxon>
        <taxon>Heunggongvirae</taxon>
        <taxon>Uroviricota</taxon>
        <taxon>Caudoviricetes</taxon>
        <taxon>Peduoviridae</taxon>
        <taxon>Maltschvirus</taxon>
        <taxon>Maltschvirus maltsch</taxon>
    </lineage>
</organism>
<protein>
    <submittedName>
        <fullName evidence="1">Uncharacterized protein</fullName>
    </submittedName>
</protein>
<dbReference type="EMBL" id="LR798255">
    <property type="protein sequence ID" value="CAB5217969.1"/>
    <property type="molecule type" value="Genomic_DNA"/>
</dbReference>
<sequence>MSYGKRYILQQALRDESKLIANIYEDGYSGSIYSYEAISITLSPNSNSDEPEAGIISSQLNISFLMSTQTDFNNFPDLLNYNDKKYYVELTRTPLSGSESVVWRGYMFNDYVNVPFNTATTQVDIVCIDALSFMKYVDFVYPDNINSVFKLLTIILGGLNSLGFPTLGNLYACCSYFGSSMNNRGAGAQYEPFAQSYVYKRDLVGKNYYDLIDQIMQSFNCRLFQYNGDWWIMAANEMAASTIYYTLYDASSNAVIGSGTLSNSVTIAPYSAGNLHFISNNQNKITRKGYPVLKVSTDVNFADDYIHNSSFKQGTSTTTTAWYASASSSGGGYVQLYRYPTEQFDVWAIHAGFSGATLEYDDGPYLPWLYGPGVNISFDAIVSPQSASNLGVIIKVNNYVDPPFYLQPDGSWSFTPYGTVGIPVGYDQTNGQWQSFSRDAMLGSIAIAGTTYNINGKMSITFKTFSGTAFIRNPRVTQKSPSAASLLVTRTITSSNSVAKEITSFLGIYRSDIGNCYGQIFNSTGVPITNWYRYGHSGDSFSALPMLIAREYSNLLNKNYATLEGDLGKTLDSDGLIYLNRTYTVSDSSTGALSYYGKKFIANRLTVNPYIEQSNSLQLLEVTDTDNASSETVTWITSA</sequence>
<accession>A0A6J7WIU1</accession>